<dbReference type="Gene3D" id="3.30.559.30">
    <property type="entry name" value="Nonribosomal peptide synthetase, condensation domain"/>
    <property type="match status" value="7"/>
</dbReference>
<dbReference type="Gene3D" id="3.30.300.30">
    <property type="match status" value="4"/>
</dbReference>
<dbReference type="InterPro" id="IPR000873">
    <property type="entry name" value="AMP-dep_synth/lig_dom"/>
</dbReference>
<dbReference type="PROSITE" id="PS00012">
    <property type="entry name" value="PHOSPHOPANTETHEINE"/>
    <property type="match status" value="4"/>
</dbReference>
<feature type="region of interest" description="Disordered" evidence="5">
    <location>
        <begin position="5428"/>
        <end position="5447"/>
    </location>
</feature>
<feature type="domain" description="Carrier" evidence="6">
    <location>
        <begin position="1002"/>
        <end position="1077"/>
    </location>
</feature>
<gene>
    <name evidence="7" type="ORF">OV287_45490</name>
</gene>
<dbReference type="RefSeq" id="WP_267540317.1">
    <property type="nucleotide sequence ID" value="NZ_JAPNKA010000001.1"/>
</dbReference>
<dbReference type="InterPro" id="IPR036736">
    <property type="entry name" value="ACP-like_sf"/>
</dbReference>
<protein>
    <submittedName>
        <fullName evidence="7">Non-ribosomal peptide synthase/polyketide synthase</fullName>
    </submittedName>
</protein>
<dbReference type="InterPro" id="IPR025110">
    <property type="entry name" value="AMP-bd_C"/>
</dbReference>
<name>A0ABT4AJ80_9BACT</name>
<comment type="cofactor">
    <cofactor evidence="1">
        <name>pantetheine 4'-phosphate</name>
        <dbReference type="ChEBI" id="CHEBI:47942"/>
    </cofactor>
</comment>
<dbReference type="InterPro" id="IPR009081">
    <property type="entry name" value="PP-bd_ACP"/>
</dbReference>
<evidence type="ECO:0000259" key="6">
    <source>
        <dbReference type="PROSITE" id="PS50075"/>
    </source>
</evidence>
<dbReference type="CDD" id="cd19543">
    <property type="entry name" value="DCL_NRPS"/>
    <property type="match status" value="2"/>
</dbReference>
<dbReference type="Pfam" id="PF00668">
    <property type="entry name" value="Condensation"/>
    <property type="match status" value="7"/>
</dbReference>
<evidence type="ECO:0000313" key="8">
    <source>
        <dbReference type="Proteomes" id="UP001207654"/>
    </source>
</evidence>
<dbReference type="InterPro" id="IPR001242">
    <property type="entry name" value="Condensation_dom"/>
</dbReference>
<dbReference type="CDD" id="cd19531">
    <property type="entry name" value="LCL_NRPS-like"/>
    <property type="match status" value="3"/>
</dbReference>
<dbReference type="SMART" id="SM00823">
    <property type="entry name" value="PKS_PP"/>
    <property type="match status" value="4"/>
</dbReference>
<dbReference type="CDD" id="cd12117">
    <property type="entry name" value="A_NRPS_Srf_like"/>
    <property type="match status" value="1"/>
</dbReference>
<evidence type="ECO:0000256" key="3">
    <source>
        <dbReference type="ARBA" id="ARBA00022553"/>
    </source>
</evidence>
<reference evidence="7 8" key="1">
    <citation type="submission" date="2022-11" db="EMBL/GenBank/DDBJ databases">
        <title>Minimal conservation of predation-associated metabolite biosynthetic gene clusters underscores biosynthetic potential of Myxococcota including descriptions for ten novel species: Archangium lansinium sp. nov., Myxococcus landrumus sp. nov., Nannocystis bai.</title>
        <authorList>
            <person name="Ahearne A."/>
            <person name="Stevens C."/>
            <person name="Phillips K."/>
        </authorList>
    </citation>
    <scope>NUCLEOTIDE SEQUENCE [LARGE SCALE GENOMIC DNA]</scope>
    <source>
        <strain evidence="7 8">MIWBW</strain>
    </source>
</reference>
<keyword evidence="8" id="KW-1185">Reference proteome</keyword>
<accession>A0ABT4AJ80</accession>
<dbReference type="SUPFAM" id="SSF47336">
    <property type="entry name" value="ACP-like"/>
    <property type="match status" value="4"/>
</dbReference>
<dbReference type="PROSITE" id="PS50075">
    <property type="entry name" value="CARRIER"/>
    <property type="match status" value="4"/>
</dbReference>
<dbReference type="InterPro" id="IPR010060">
    <property type="entry name" value="NRPS_synth"/>
</dbReference>
<dbReference type="CDD" id="cd19534">
    <property type="entry name" value="E_NRPS"/>
    <property type="match status" value="2"/>
</dbReference>
<feature type="domain" description="Carrier" evidence="6">
    <location>
        <begin position="4695"/>
        <end position="4769"/>
    </location>
</feature>
<feature type="domain" description="Carrier" evidence="6">
    <location>
        <begin position="2078"/>
        <end position="2153"/>
    </location>
</feature>
<dbReference type="Pfam" id="PF00550">
    <property type="entry name" value="PP-binding"/>
    <property type="match status" value="4"/>
</dbReference>
<dbReference type="PANTHER" id="PTHR45527">
    <property type="entry name" value="NONRIBOSOMAL PEPTIDE SYNTHETASE"/>
    <property type="match status" value="1"/>
</dbReference>
<dbReference type="InterPro" id="IPR023213">
    <property type="entry name" value="CAT-like_dom_sf"/>
</dbReference>
<evidence type="ECO:0000256" key="2">
    <source>
        <dbReference type="ARBA" id="ARBA00022450"/>
    </source>
</evidence>
<dbReference type="Proteomes" id="UP001207654">
    <property type="component" value="Unassembled WGS sequence"/>
</dbReference>
<sequence>MSQTPRTAVLSQTDRREALARLMQERGAGTKLGPVSFAQQQLWLVDRLAPGGFAYNLFRAWRLYGALEVTALQRSLNALVERHEVLRTSFAEVGGQPVQVIVPAREGTWPVVDLSGLSEPEREARVLNLALEEAEGPFDLEHGPPLRATLLRLEPEAHVLLLSLHHIACDEHSLGVLVRELGALYGAFVSGAAPALPPLPIQYADFARWQRQRLTAEALEPLLAAWKQKLAGPWDGLELPADHPRPPVRTMRGGHQPVRVPADVAGALESLARREGVTSFMLLLAAFQVLLLRHSGQEDVRVGTPAAGRTRPEVEGLIGAFINTLVLRSDLSGDPPFRELLARVRSTCLDAYAREEVPFDKLGETLQTMFTFQATPAPGLALSGLKASRQEVERRLSKFDLGLHLTAGPEGLLGELEYSTDLFTPETAGGMAGRLEVLLRGIASAPETRLSELPLMREEEQHRLLVEWNTTRTDFPRNATVHALFAAQAARTPDAVAVSFEGTRLTYRELDRRANALAHHLRALGVNTGTPVGLCVERSLELVVSVLGILKAGGAYVPLEPASPPERLAFLLKDTAVPVLLAQPDVLPRMPEVPGVKVVRLDAALAASEHEEAPPCTVAAGEPAYVMFTSGSTGRPKGVCVPHRAVVRLVMETGYARFGPDEIFLQLAPLAFDASTLELWGSLLHGARLVVFPPHAPSLEELGEVLRREGVTTLWLTAGLFEQMVAHHPEALDGVRQLLAGGDVLPVGAVRARLERGGVIVNGYGPTENTTFTCCHVMKAPGDAGISAVPIGRPITNTRVYVLDARMRPVPAGVPGELYTGGDGLALGYVRRPELTAERFVPDPFGGEPGARLYRTGDRVRWRPDGVLEFLGRLDGQVKLRGFRIEPGEVEATLRQHPSVREAVVMAREDGPGGKRLVAYVVPNTTNISPLPPGEGRGEGIDRLGLNLEAVRTWLNQKLPEYMVPSAFVALEALPLTANGKVDRKALPAPEPANPKGAKGTAPRTATEELLANMWATLLGVEHVGVEDDFFALGGHSLVATRLVSWIRAAFGVELPVSAVFESPTVARLSTTLEAQHREGQGPAALPLERVSREGPLVLSPAQQRVWFQEQLEPGGAHYNVPLVLRWKGHLDAGVLKQALRALVTRHEALRTTFTELQGQPVQVIAPEPSLTMPVVDLAALPLEEREAEAARQASQEAARPFDLGRGPLLRAMLLRLGPDTHTLLLTAHHIVFDGWSIGVLVRELGALYGAGVSGKPPALEPLPVQYADFAAWHQRWTEAGTLEPQLSWWRRRLAGLEDLDFPQDRPAPAVRTRQGARFQVHLPPPLMESLTTLCRREGVTRFMLLLSAFQVLLARYTGRTDVAVGAPISGRSRREVEGLIGFFVNTLVLRTDLSGDPSFRTLLARVRDVCLGAYAHQELPFEQLVEALQPEREQGRSPLFQVMFSVQDVPVPVLELPGLSASVEDGDPGRAKFDLGLTVAEGRTGWVASFGYGTEVFDRETVAQLAGHYVRLLEAIAAAPDERITTLPMLSPEERHRLLVEWNDTQASFPRDSTLPALFEARAARAPDALAVADVHGALTYGELEQRANQLAHHLRALGVGPEVRVGLCMERSCLWLVGALGILKAGGAYVPLDASYPVERLAFMLRDSRVPVAVTTEAVADTLPSGSEQLVLLDAEAAYLESLPTTPLEHGPSPEHLAYVIYTSGSTGRPKGVEVAHGSLMNLVTWFVRELAMEPGDRIPHVMGTSFDASMLELWPTLAAGASLHLPDEETRTRPANLTEWMASRGVTLTIMPTPLAEAVLAETWPRELSLRALALGGDRLHQRPRPGAGFRLLNQYGPTESTVVTTCATVPPEDTEAGLPAIGRPIANTRVYVLDGQLHPVPSGAVGELYIGGEGLARGYLGQPALTAERFIPHPFSTDPGARLYRTGDLVRWRRDGQLEFLGRADEQVKIRGFRIEPGEIAAALLRHPDVREAVVVAREDGPGTKRLVAYVVPTSPLATTSPLPPGEGRGEGISPPRLNLEAVRTWLKQTLPEHMVPSAFVTLESLPLTPNGKVDRKALPSPLTASGEADDFTAPRTEVERQVAAIWSELLGVELVGVETSFFELGGHSLLATRLVSQLREAFDVEVPLQRLFEEPTVAALAQSIESARREAEPETRRPTLVPVPREGLLPLSFAQQRLYFLEQLAPGGASYHVPLVVRLGGRLDVELFRAAFQEVVRRHESLRTTFAQVDGQPIQVIAPELELPLPVKDLAHLPPEEREAEAERHAREEAVRPFDLHRGPLVRATLLKLEPEVHALLLTLHHIVCDGWSQDVLQRELAAHYAALQAGAPAVLPPLPVQYADYAVWQRAWLRDEVREEQLTWWRERLTGPLPVLELPVDHPRPEVWSHRGGRLRVRYPRTLSERLDALVRSEGVTPFMPLLAAFQVLLMRHSGQEDVLVGTPVAGRSQREVEGLIGFFINTLVLRTDLSGAPSFRELLARVRDMCLGAYAHQELPFEQLVEALQPERDLGRMPLVQTMFVLQNASRPALELPGVTASLRDVETGTTKLDLMLSMRETEDGWVGVWEYSLDLFEPATVTRLTERFERLLETALADPGQRITELPLMTEEERRRLLVEWNDTRADFSAYSCVHQQVEEWARRTPDALAVTDAQESLSWRHLDSRANQLAHHLRSLGVGPEVRVGLCVERSCRWVVGALAILKAGGAYVALDPAYPSQRLSFLLHDSGASVIVTTRAVADSLPSAEALLVRLDTDAALLESRPSTAPDPGVSPQHLAYVVYTSGSTGQPKGVQVTHSSLANLVSWHLRHYALTPQHRLTQVAGTAFDASVWELWPTLASGASLHIPSDEVRASPPLLLHWLTSESITHCFLPTPLAEAVLTQEALPALPLQVLLTGGDRLRQRPRPGTRFQLVNHYGPTESTVVATCAPVAEEGAEAGLPSIGRPIANTQVYVLDAGMQPVPPGVPGELYIGGEGLARGYLGRPALTAERFIPHPFSAQLGARLYRTGDRVRWRGDGQLEFLGRTDEQVKVRGFRIEPGEIEAALLRHPEIREAVVIAREDGPGRKQLVAYVVPTSPLPLGEGRGEGIAPPELNLEAVRTWLKHTLPEHMVPSAFVALQSLPLSPNGKVDRKALPAPEDKRTGDTASFVAPRTPVEEKLASIWASVLRRKRVGIRDNFFSLGGDSILSLQIIARAHQSGLALTPRQLFQHQTVEELARVVHLASSESQSQQRVSGEVPLTPIQRWFFDWELPAPHHFNQAFLLEVRQPLSPEVLQHALRLLCEHHDALRMRFSRHPDGHWLQHNPAEVPPLTLHQVDVSHLPLSEQPQAISSACASLQSSMSLEDGSLLRAALFHRGPGLSPRLLLALHHLVVDAFSWRFLLEDLHSCCLALSLGESPSLPPKSTSFQSWALKLHSHSLSDSLSHESSFWTGQPWHSVHPLPRDSSLGDNSLSSSRHLSVSLDAHETRLLLQEVPSSWRSHINDVLLSALARALAAWTGHSALAVHLEGHGREHLFDDVNLSRTAGWFTTLFPVVLPVPPSSSPGDALSLVRQALGSVPHKGIGFGLLRYLRQDSLSSSLQSLPSAELSFNYLGQLDGLAGTDSLFALAQEPSGPMHDDRGPRRHVLEVNGHVLEGRLVLRWTYSDNLHERSTIERLAHACLEGLRALIQGRSTEEARRLRPADFPLARLEPATLDRVLQATPGLEDLYPLAPLQQGLLFHALLTPGAGTYVTQLTWEVHQELNVPAFRRTWEEVVHRHAILRTAFIWADLPEPLQRVHARVDLPWQELDWRGLEPEAQEERLEVLLAEDRALGFELTRAPLLRLLLVRMDEAVYRLVWSHHHLLLDGWSVGPLLDEVFTTYEALSCGEAPLRKARPPYREHIAWLRRQDPARSETFWREVLAGCSEPTPLPGDTRSGHGAALAGTPAGEVVRIPEELTGRLRDFARRHHLTMNTLAQGAWALLLSRYSGRSDVVFGTTVAGRPPELPGAESMVGLFINTLPVRVRLPSRDRLVQWLQEFQARQSQVRQHEHTPLAQVQGWSEVPRGTPLFETLFAFENYPMDGSVKERADRLAIRGLRSVEHTHYPLTAVVLPRWGELLLKLEFEAGRFDKEVMRRLAGHYLTLLEGMLTRADQPLDSLPLVPEEERRQLLVEWNDTGADFSAYSCVHQQVEEWARCTPDALAVTDAQESLSWRHLDSRANQLAHHLRSLGVGPEVRVGLCVERSCRWVVGALAILKAGGAYVALDPAYPSQRLSFLLHDSGASVIVTTRAVADSLPSAEALLVRLDTDAALLEAWPTTTPDPGVSPQHLAYVVYTSGSTGQPKGVQVTHSSLANLVSWHLRHYALTPQHRLTQVAGTAFDASVWELWPALASGASLHIPSDEVRASPPLLLHWLTSESITHCFLPTPLAEAVLTQDGLSAPSLQVLLTGGDRLRQRPHAGTRFQLVNHYGPTESTVVATCAPVAEEGSESGLPSIGRPITNTQVYVLDAGMQPVPPSVPGELYIGGEGLARGYLGRPALTAERFIPHPFSAQPGARLYRTGDRVRWRGDGQLEFLGRTDEQVKVRGFRIEPGEIEAALLRHPHVREAVVIAREDGPGAKQLVAYVVPTVTTSPLATTSPLPPGEGRGEGISPPGLNLEAVRTWLKQTLPEHMVPSAFVILESLPLSPNGKVDRKALPAPEDKRTGDTASFVAPRTPVEEKLASIWASVLRREHVGICDNFFALGGDSILSLQIIARAHQSGLALTPRQLFEHPTVEDLARIAQAATSSIGEQGRVSGEVPLTPIQHWFFDWELPAPHHFNQAFLLEVRQPLSPEVLQHALRLLCEHHDALRMRFSRHPDGHWLQHNPAEVPPLTLHQVDVSHLPLSEQPQAISSACAHLQSSMSLEDGSLLRAALFHRGPGFSPRLLLAFHHLVVDAFSWRFLLEDLHSCCLALSRGASPSLPPKSTSFQSWALRLHSHALSDSLSHESSFWTGQPWHSVRPLPRDSSLGDNSLSSARHLSVSLDAHETRLLLQEVPSSWRSHINDVLLSALARALSAWTGHSALAVHLEGHGREHLFDDVNLSRTAGWFTTLFPVVLPVPPSSSPGDALSLVRQALGSVPHKGIGFGLLRYLRQDSLSSSLQSLPSAELSFNYLGQLDGLRDANTLFGLTLEPAGPDHGEHGLRRHVLDVNGLVIDGKLVLRWTYSDNLHECSTIERLAHACLDGLRELLRSRPTHETTAQPEDTYPLSPLQREMLRHTLRTPGTGAYVTQLTWELHQGLDVSAFRRAWEELVQHHAVLRTSFPIDDLTAPAQRVHPHVGLPWQEFDWREHAEEAQREQWDAFLRQDRAIGFDPSSAPLLRCTLARTGPQTYRFAWSFHHLLLDGWSVGMLVDELLATYEALSQGEPPSRKTRPPYRDLITWQQRQDEARAESFWREEFADLTRPAPLPGDRGPQPTHAPGPRAWVEHTHALPEELTATLHDFARRHRLTPSTLALGAWAWVLGRHAGVDELVTRVIVSGRPPELPGVESIIGPFINVLPLRIPLPGGEPVLTWLQALQARQLSLAEHAHDDLEAIHRWSGLPAHVPLSDTLYVFENYPLDASVGTRSRGLGLRNIRSIEQPFTALDAVVLPGPRLKLELSHEEGRFDANLIEPLPLHWRAVLEALLARPEQRLEELPDASTRCSRTTA</sequence>
<dbReference type="Gene3D" id="1.10.1200.10">
    <property type="entry name" value="ACP-like"/>
    <property type="match status" value="4"/>
</dbReference>
<keyword evidence="3" id="KW-0597">Phosphoprotein</keyword>
<dbReference type="Gene3D" id="3.30.559.10">
    <property type="entry name" value="Chloramphenicol acetyltransferase-like domain"/>
    <property type="match status" value="7"/>
</dbReference>
<dbReference type="Gene3D" id="3.40.50.980">
    <property type="match status" value="8"/>
</dbReference>
<comment type="caution">
    <text evidence="7">The sequence shown here is derived from an EMBL/GenBank/DDBJ whole genome shotgun (WGS) entry which is preliminary data.</text>
</comment>
<dbReference type="InterPro" id="IPR045851">
    <property type="entry name" value="AMP-bd_C_sf"/>
</dbReference>
<keyword evidence="4" id="KW-0677">Repeat</keyword>
<dbReference type="NCBIfam" id="TIGR01720">
    <property type="entry name" value="NRPS-para261"/>
    <property type="match status" value="2"/>
</dbReference>
<dbReference type="NCBIfam" id="NF004282">
    <property type="entry name" value="PRK05691.1"/>
    <property type="match status" value="4"/>
</dbReference>
<dbReference type="Pfam" id="PF00501">
    <property type="entry name" value="AMP-binding"/>
    <property type="match status" value="4"/>
</dbReference>
<keyword evidence="2" id="KW-0596">Phosphopantetheine</keyword>
<dbReference type="PANTHER" id="PTHR45527:SF1">
    <property type="entry name" value="FATTY ACID SYNTHASE"/>
    <property type="match status" value="1"/>
</dbReference>
<dbReference type="InterPro" id="IPR020806">
    <property type="entry name" value="PKS_PP-bd"/>
</dbReference>
<organism evidence="7 8">
    <name type="scientific">Archangium lansingense</name>
    <dbReference type="NCBI Taxonomy" id="2995310"/>
    <lineage>
        <taxon>Bacteria</taxon>
        <taxon>Pseudomonadati</taxon>
        <taxon>Myxococcota</taxon>
        <taxon>Myxococcia</taxon>
        <taxon>Myxococcales</taxon>
        <taxon>Cystobacterineae</taxon>
        <taxon>Archangiaceae</taxon>
        <taxon>Archangium</taxon>
    </lineage>
</organism>
<dbReference type="Gene3D" id="2.30.38.10">
    <property type="entry name" value="Luciferase, Domain 3"/>
    <property type="match status" value="4"/>
</dbReference>
<evidence type="ECO:0000256" key="5">
    <source>
        <dbReference type="SAM" id="MobiDB-lite"/>
    </source>
</evidence>
<evidence type="ECO:0000256" key="1">
    <source>
        <dbReference type="ARBA" id="ARBA00001957"/>
    </source>
</evidence>
<feature type="domain" description="Carrier" evidence="6">
    <location>
        <begin position="3151"/>
        <end position="3225"/>
    </location>
</feature>
<evidence type="ECO:0000313" key="7">
    <source>
        <dbReference type="EMBL" id="MCY1081728.1"/>
    </source>
</evidence>
<dbReference type="NCBIfam" id="TIGR01733">
    <property type="entry name" value="AA-adenyl-dom"/>
    <property type="match status" value="4"/>
</dbReference>
<evidence type="ECO:0000256" key="4">
    <source>
        <dbReference type="ARBA" id="ARBA00022737"/>
    </source>
</evidence>
<dbReference type="Pfam" id="PF13193">
    <property type="entry name" value="AMP-binding_C"/>
    <property type="match status" value="4"/>
</dbReference>
<dbReference type="InterPro" id="IPR010071">
    <property type="entry name" value="AA_adenyl_dom"/>
</dbReference>
<dbReference type="NCBIfam" id="NF003417">
    <property type="entry name" value="PRK04813.1"/>
    <property type="match status" value="4"/>
</dbReference>
<dbReference type="SUPFAM" id="SSF52777">
    <property type="entry name" value="CoA-dependent acyltransferases"/>
    <property type="match status" value="14"/>
</dbReference>
<dbReference type="SUPFAM" id="SSF56801">
    <property type="entry name" value="Acetyl-CoA synthetase-like"/>
    <property type="match status" value="4"/>
</dbReference>
<dbReference type="CDD" id="cd05930">
    <property type="entry name" value="A_NRPS"/>
    <property type="match status" value="3"/>
</dbReference>
<dbReference type="EMBL" id="JAPNKA010000001">
    <property type="protein sequence ID" value="MCY1081728.1"/>
    <property type="molecule type" value="Genomic_DNA"/>
</dbReference>
<dbReference type="PROSITE" id="PS00455">
    <property type="entry name" value="AMP_BINDING"/>
    <property type="match status" value="4"/>
</dbReference>
<dbReference type="InterPro" id="IPR006162">
    <property type="entry name" value="Ppantetheine_attach_site"/>
</dbReference>
<dbReference type="InterPro" id="IPR020845">
    <property type="entry name" value="AMP-binding_CS"/>
</dbReference>
<proteinExistence type="predicted"/>
<feature type="region of interest" description="Disordered" evidence="5">
    <location>
        <begin position="985"/>
        <end position="1004"/>
    </location>
</feature>